<keyword evidence="6" id="KW-1185">Reference proteome</keyword>
<dbReference type="InterPro" id="IPR035965">
    <property type="entry name" value="PAS-like_dom_sf"/>
</dbReference>
<feature type="domain" description="GGDEF" evidence="4">
    <location>
        <begin position="397"/>
        <end position="530"/>
    </location>
</feature>
<dbReference type="Proteomes" id="UP000233491">
    <property type="component" value="Unassembled WGS sequence"/>
</dbReference>
<dbReference type="AlphaFoldDB" id="A0A1I4TWQ8"/>
<feature type="transmembrane region" description="Helical" evidence="3">
    <location>
        <begin position="144"/>
        <end position="166"/>
    </location>
</feature>
<protein>
    <recommendedName>
        <fullName evidence="1">diguanylate cyclase</fullName>
        <ecNumber evidence="1">2.7.7.65</ecNumber>
    </recommendedName>
</protein>
<gene>
    <name evidence="5" type="ORF">CXZ10_18550</name>
</gene>
<dbReference type="GO" id="GO:0052621">
    <property type="term" value="F:diguanylate cyclase activity"/>
    <property type="evidence" value="ECO:0007669"/>
    <property type="project" value="UniProtKB-EC"/>
</dbReference>
<comment type="caution">
    <text evidence="5">The sequence shown here is derived from an EMBL/GenBank/DDBJ whole genome shotgun (WGS) entry which is preliminary data.</text>
</comment>
<dbReference type="FunFam" id="3.30.70.270:FF:000001">
    <property type="entry name" value="Diguanylate cyclase domain protein"/>
    <property type="match status" value="1"/>
</dbReference>
<sequence>MQPAAVILTLVVVGTAATTWHTLRIGSFPGRTDYLMLMASGCWWAICAILDVSSDAPALKLFYSELAWYGIITTPISWMLFMSAYVRGADLPSASLYTGLSVAAGLAMLAIATTNDLHHLVYVAVTPDPTPAYPHQLHYEHGSVFFAAMIAIYFFMALTAIRTLWAAIHAPPVHRAQFAGLLLSAMVPWAANAAYNFAGVRILGFDPTPLAYVVVPVIYSFLVSRNQFLSLAPVALGAVFSAHPDGILVVSGNGLVAEANAAMRAIFDGKPLVGKPFSSLGTSFGPADGASLFDGNNQVRRWRRDGRIYEVRTVAVDAARQSESVAYVLRDITDYLRAQESLQISTRLMEERLEANLRLQEQLHDMAHRDSLTGLNNRRILETISDRLIDNADAVGRSLVAVSLDLDHFKRLNDTFGHKAGDDALVAMAGVLTRSLRPGEVAVRMGGEEFLVLMPHADIEEARARAEAWRAVIRSQPVATSLGAAEITFSAGISAYPETAASFEQMLQQADKAVYAAKRAGRNRVVVARQPGEAADGRMRSA</sequence>
<keyword evidence="3" id="KW-0812">Transmembrane</keyword>
<dbReference type="Gene3D" id="3.30.70.270">
    <property type="match status" value="1"/>
</dbReference>
<evidence type="ECO:0000256" key="2">
    <source>
        <dbReference type="ARBA" id="ARBA00034247"/>
    </source>
</evidence>
<dbReference type="RefSeq" id="WP_101290850.1">
    <property type="nucleotide sequence ID" value="NZ_FOUQ01000006.1"/>
</dbReference>
<dbReference type="SMART" id="SM00267">
    <property type="entry name" value="GGDEF"/>
    <property type="match status" value="1"/>
</dbReference>
<dbReference type="SUPFAM" id="SSF55073">
    <property type="entry name" value="Nucleotide cyclase"/>
    <property type="match status" value="1"/>
</dbReference>
<evidence type="ECO:0000256" key="3">
    <source>
        <dbReference type="SAM" id="Phobius"/>
    </source>
</evidence>
<reference evidence="5 6" key="1">
    <citation type="submission" date="2017-12" db="EMBL/GenBank/DDBJ databases">
        <title>Anaerobic carbon monoxide metabolism by Pleomorphomonas carboxyditropha sp. nov., a new mesophilic hydrogenogenic carboxidotroph.</title>
        <authorList>
            <person name="Esquivel-Elizondo S."/>
            <person name="Krajmalnik-Brown R."/>
        </authorList>
    </citation>
    <scope>NUCLEOTIDE SEQUENCE [LARGE SCALE GENOMIC DNA]</scope>
    <source>
        <strain evidence="5 6">R5-392</strain>
    </source>
</reference>
<keyword evidence="3" id="KW-1133">Transmembrane helix</keyword>
<dbReference type="CDD" id="cd00130">
    <property type="entry name" value="PAS"/>
    <property type="match status" value="1"/>
</dbReference>
<comment type="catalytic activity">
    <reaction evidence="2">
        <text>2 GTP = 3',3'-c-di-GMP + 2 diphosphate</text>
        <dbReference type="Rhea" id="RHEA:24898"/>
        <dbReference type="ChEBI" id="CHEBI:33019"/>
        <dbReference type="ChEBI" id="CHEBI:37565"/>
        <dbReference type="ChEBI" id="CHEBI:58805"/>
        <dbReference type="EC" id="2.7.7.65"/>
    </reaction>
</comment>
<dbReference type="SUPFAM" id="SSF55785">
    <property type="entry name" value="PYP-like sensor domain (PAS domain)"/>
    <property type="match status" value="1"/>
</dbReference>
<dbReference type="Pfam" id="PF16927">
    <property type="entry name" value="HisKA_7TM"/>
    <property type="match status" value="1"/>
</dbReference>
<feature type="transmembrane region" description="Helical" evidence="3">
    <location>
        <begin position="6"/>
        <end position="23"/>
    </location>
</feature>
<evidence type="ECO:0000259" key="4">
    <source>
        <dbReference type="PROSITE" id="PS50887"/>
    </source>
</evidence>
<feature type="transmembrane region" description="Helical" evidence="3">
    <location>
        <begin position="66"/>
        <end position="87"/>
    </location>
</feature>
<dbReference type="PANTHER" id="PTHR45138:SF9">
    <property type="entry name" value="DIGUANYLATE CYCLASE DGCM-RELATED"/>
    <property type="match status" value="1"/>
</dbReference>
<feature type="transmembrane region" description="Helical" evidence="3">
    <location>
        <begin position="35"/>
        <end position="54"/>
    </location>
</feature>
<proteinExistence type="predicted"/>
<dbReference type="Gene3D" id="3.30.450.20">
    <property type="entry name" value="PAS domain"/>
    <property type="match status" value="1"/>
</dbReference>
<dbReference type="Pfam" id="PF00990">
    <property type="entry name" value="GGDEF"/>
    <property type="match status" value="1"/>
</dbReference>
<dbReference type="InterPro" id="IPR029787">
    <property type="entry name" value="Nucleotide_cyclase"/>
</dbReference>
<accession>A0A1I4TWQ8</accession>
<dbReference type="PROSITE" id="PS50887">
    <property type="entry name" value="GGDEF"/>
    <property type="match status" value="1"/>
</dbReference>
<feature type="transmembrane region" description="Helical" evidence="3">
    <location>
        <begin position="178"/>
        <end position="198"/>
    </location>
</feature>
<keyword evidence="3" id="KW-0472">Membrane</keyword>
<dbReference type="InterPro" id="IPR043128">
    <property type="entry name" value="Rev_trsase/Diguanyl_cyclase"/>
</dbReference>
<dbReference type="EC" id="2.7.7.65" evidence="1"/>
<dbReference type="InterPro" id="IPR000160">
    <property type="entry name" value="GGDEF_dom"/>
</dbReference>
<dbReference type="InterPro" id="IPR031621">
    <property type="entry name" value="HisKA_7TM"/>
</dbReference>
<evidence type="ECO:0000313" key="5">
    <source>
        <dbReference type="EMBL" id="PKR87727.1"/>
    </source>
</evidence>
<feature type="transmembrane region" description="Helical" evidence="3">
    <location>
        <begin position="94"/>
        <end position="112"/>
    </location>
</feature>
<dbReference type="OrthoDB" id="9814202at2"/>
<organism evidence="5 6">
    <name type="scientific">Pleomorphomonas diazotrophica</name>
    <dbReference type="NCBI Taxonomy" id="1166257"/>
    <lineage>
        <taxon>Bacteria</taxon>
        <taxon>Pseudomonadati</taxon>
        <taxon>Pseudomonadota</taxon>
        <taxon>Alphaproteobacteria</taxon>
        <taxon>Hyphomicrobiales</taxon>
        <taxon>Pleomorphomonadaceae</taxon>
        <taxon>Pleomorphomonas</taxon>
    </lineage>
</organism>
<dbReference type="InterPro" id="IPR050469">
    <property type="entry name" value="Diguanylate_Cyclase"/>
</dbReference>
<dbReference type="EMBL" id="PJNW01000016">
    <property type="protein sequence ID" value="PKR87727.1"/>
    <property type="molecule type" value="Genomic_DNA"/>
</dbReference>
<dbReference type="CDD" id="cd01949">
    <property type="entry name" value="GGDEF"/>
    <property type="match status" value="1"/>
</dbReference>
<name>A0A1I4TWQ8_9HYPH</name>
<dbReference type="PANTHER" id="PTHR45138">
    <property type="entry name" value="REGULATORY COMPONENTS OF SENSORY TRANSDUCTION SYSTEM"/>
    <property type="match status" value="1"/>
</dbReference>
<dbReference type="NCBIfam" id="TIGR00254">
    <property type="entry name" value="GGDEF"/>
    <property type="match status" value="1"/>
</dbReference>
<evidence type="ECO:0000313" key="6">
    <source>
        <dbReference type="Proteomes" id="UP000233491"/>
    </source>
</evidence>
<evidence type="ECO:0000256" key="1">
    <source>
        <dbReference type="ARBA" id="ARBA00012528"/>
    </source>
</evidence>
<dbReference type="InterPro" id="IPR000014">
    <property type="entry name" value="PAS"/>
</dbReference>